<dbReference type="Proteomes" id="UP000254266">
    <property type="component" value="Unassembled WGS sequence"/>
</dbReference>
<keyword evidence="3" id="KW-1185">Reference proteome</keyword>
<dbReference type="EMBL" id="QFXC01000002">
    <property type="protein sequence ID" value="RDH85926.1"/>
    <property type="molecule type" value="Genomic_DNA"/>
</dbReference>
<feature type="transmembrane region" description="Helical" evidence="1">
    <location>
        <begin position="157"/>
        <end position="178"/>
    </location>
</feature>
<dbReference type="AlphaFoldDB" id="A0A370DP55"/>
<keyword evidence="1" id="KW-0812">Transmembrane</keyword>
<keyword evidence="1" id="KW-0472">Membrane</keyword>
<gene>
    <name evidence="2" type="ORF">DIZ80_00165</name>
</gene>
<evidence type="ECO:0000256" key="1">
    <source>
        <dbReference type="SAM" id="Phobius"/>
    </source>
</evidence>
<reference evidence="2 3" key="1">
    <citation type="journal article" date="2018" name="ISME J.">
        <title>Endosymbiont genomes yield clues of tubeworm success.</title>
        <authorList>
            <person name="Li Y."/>
            <person name="Liles M.R."/>
            <person name="Halanych K.M."/>
        </authorList>
    </citation>
    <scope>NUCLEOTIDE SEQUENCE [LARGE SCALE GENOMIC DNA]</scope>
    <source>
        <strain evidence="2">A1464</strain>
    </source>
</reference>
<feature type="transmembrane region" description="Helical" evidence="1">
    <location>
        <begin position="102"/>
        <end position="120"/>
    </location>
</feature>
<organism evidence="2 3">
    <name type="scientific">endosymbiont of Galathealinum brachiosum</name>
    <dbReference type="NCBI Taxonomy" id="2200906"/>
    <lineage>
        <taxon>Bacteria</taxon>
        <taxon>Pseudomonadati</taxon>
        <taxon>Pseudomonadota</taxon>
        <taxon>Gammaproteobacteria</taxon>
        <taxon>sulfur-oxidizing symbionts</taxon>
    </lineage>
</organism>
<proteinExistence type="predicted"/>
<name>A0A370DP55_9GAMM</name>
<keyword evidence="1" id="KW-1133">Transmembrane helix</keyword>
<protein>
    <submittedName>
        <fullName evidence="2">Uncharacterized protein</fullName>
    </submittedName>
</protein>
<feature type="transmembrane region" description="Helical" evidence="1">
    <location>
        <begin position="7"/>
        <end position="25"/>
    </location>
</feature>
<comment type="caution">
    <text evidence="2">The sequence shown here is derived from an EMBL/GenBank/DDBJ whole genome shotgun (WGS) entry which is preliminary data.</text>
</comment>
<sequence>MIGKKNIVFGFFYLVLTAALGPVMVDMYKDYGAASGEKQTAVSRIQLLKQNDFEEDLEPLNGEQIAKANVDTILSLNKLMHIESSIDRIKGGAHAHGNLESLLNIVTGLVIGFLAVAVWLKQLISWLFIIGTIMHSGMLYLSTVFELTWANTLLETGIGPIFILAGLLVAGIAAAIGFKEPATSIS</sequence>
<evidence type="ECO:0000313" key="3">
    <source>
        <dbReference type="Proteomes" id="UP000254266"/>
    </source>
</evidence>
<feature type="transmembrane region" description="Helical" evidence="1">
    <location>
        <begin position="127"/>
        <end position="145"/>
    </location>
</feature>
<evidence type="ECO:0000313" key="2">
    <source>
        <dbReference type="EMBL" id="RDH85926.1"/>
    </source>
</evidence>
<accession>A0A370DP55</accession>